<evidence type="ECO:0000256" key="1">
    <source>
        <dbReference type="SAM" id="MobiDB-lite"/>
    </source>
</evidence>
<feature type="region of interest" description="Disordered" evidence="1">
    <location>
        <begin position="92"/>
        <end position="123"/>
    </location>
</feature>
<keyword evidence="3" id="KW-1185">Reference proteome</keyword>
<dbReference type="EMBL" id="JAGTXO010000022">
    <property type="protein sequence ID" value="KAG8462148.1"/>
    <property type="molecule type" value="Genomic_DNA"/>
</dbReference>
<organism evidence="2 3">
    <name type="scientific">Diacronema lutheri</name>
    <name type="common">Unicellular marine alga</name>
    <name type="synonym">Monochrysis lutheri</name>
    <dbReference type="NCBI Taxonomy" id="2081491"/>
    <lineage>
        <taxon>Eukaryota</taxon>
        <taxon>Haptista</taxon>
        <taxon>Haptophyta</taxon>
        <taxon>Pavlovophyceae</taxon>
        <taxon>Pavlovales</taxon>
        <taxon>Pavlovaceae</taxon>
        <taxon>Diacronema</taxon>
    </lineage>
</organism>
<reference evidence="2" key="1">
    <citation type="submission" date="2021-05" db="EMBL/GenBank/DDBJ databases">
        <title>The genome of the haptophyte Pavlova lutheri (Diacronema luteri, Pavlovales) - a model for lipid biosynthesis in eukaryotic algae.</title>
        <authorList>
            <person name="Hulatt C.J."/>
            <person name="Posewitz M.C."/>
        </authorList>
    </citation>
    <scope>NUCLEOTIDE SEQUENCE</scope>
    <source>
        <strain evidence="2">NIVA-4/92</strain>
    </source>
</reference>
<dbReference type="Proteomes" id="UP000751190">
    <property type="component" value="Unassembled WGS sequence"/>
</dbReference>
<name>A0A8J5XE36_DIALT</name>
<accession>A0A8J5XE36</accession>
<comment type="caution">
    <text evidence="2">The sequence shown here is derived from an EMBL/GenBank/DDBJ whole genome shotgun (WGS) entry which is preliminary data.</text>
</comment>
<sequence>MGGASGRHGGQLSGAARARGAAKKAVGVRVVERQPLEPVHINATHAHAYIEKAIADAARTQALEVDLAAMQAQLDALRAEAKQRAKRLREALADAPAGHTRGQALTDAEPSAQRMAAAPRVVGTSKTARRLLSSVARG</sequence>
<evidence type="ECO:0000313" key="2">
    <source>
        <dbReference type="EMBL" id="KAG8462148.1"/>
    </source>
</evidence>
<proteinExistence type="predicted"/>
<evidence type="ECO:0000313" key="3">
    <source>
        <dbReference type="Proteomes" id="UP000751190"/>
    </source>
</evidence>
<gene>
    <name evidence="2" type="ORF">KFE25_011598</name>
</gene>
<dbReference type="AlphaFoldDB" id="A0A8J5XE36"/>
<protein>
    <submittedName>
        <fullName evidence="2">Uncharacterized protein</fullName>
    </submittedName>
</protein>